<organism evidence="5 7">
    <name type="scientific">Bos indicus x Bos taurus</name>
    <name type="common">Hybrid cattle</name>
    <dbReference type="NCBI Taxonomy" id="30522"/>
    <lineage>
        <taxon>Eukaryota</taxon>
        <taxon>Metazoa</taxon>
        <taxon>Chordata</taxon>
        <taxon>Craniata</taxon>
        <taxon>Vertebrata</taxon>
        <taxon>Euteleostomi</taxon>
        <taxon>Mammalia</taxon>
        <taxon>Eutheria</taxon>
        <taxon>Laurasiatheria</taxon>
        <taxon>Artiodactyla</taxon>
        <taxon>Ruminantia</taxon>
        <taxon>Pecora</taxon>
        <taxon>Bovidae</taxon>
        <taxon>Bovinae</taxon>
        <taxon>Bos</taxon>
    </lineage>
</organism>
<accession>A0A4W2DAR1</accession>
<keyword evidence="2" id="KW-1015">Disulfide bond</keyword>
<evidence type="ECO:0000256" key="3">
    <source>
        <dbReference type="SAM" id="SignalP"/>
    </source>
</evidence>
<feature type="domain" description="Saposin B-type" evidence="4">
    <location>
        <begin position="29"/>
        <end position="179"/>
    </location>
</feature>
<dbReference type="Ensembl" id="ENSBIXT00000035829.1">
    <property type="protein sequence ID" value="ENSBIXP00000021264.1"/>
    <property type="gene ID" value="ENSBIXG00000003819.1"/>
</dbReference>
<dbReference type="GO" id="GO:0005783">
    <property type="term" value="C:endoplasmic reticulum"/>
    <property type="evidence" value="ECO:0007669"/>
    <property type="project" value="TreeGrafter"/>
</dbReference>
<feature type="chain" id="PRO_5044610753" evidence="3">
    <location>
        <begin position="24"/>
        <end position="184"/>
    </location>
</feature>
<reference evidence="7 8" key="1">
    <citation type="submission" date="2018-11" db="EMBL/GenBank/DDBJ databases">
        <title>Haplotype-resolved cattle genomes.</title>
        <authorList>
            <person name="Low W.Y."/>
            <person name="Tearle R."/>
            <person name="Bickhart D.M."/>
            <person name="Rosen B.D."/>
            <person name="Koren S."/>
            <person name="Rhie A."/>
            <person name="Hiendleder S."/>
            <person name="Phillippy A.M."/>
            <person name="Smith T.P.L."/>
            <person name="Williams J.L."/>
        </authorList>
    </citation>
    <scope>NUCLEOTIDE SEQUENCE [LARGE SCALE GENOMIC DNA]</scope>
</reference>
<dbReference type="PANTHER" id="PTHR13341">
    <property type="entry name" value="MIR-INTERACTING SAPOSIN-LIKE PROTEIN"/>
    <property type="match status" value="1"/>
</dbReference>
<feature type="signal peptide" evidence="3">
    <location>
        <begin position="1"/>
        <end position="23"/>
    </location>
</feature>
<dbReference type="Gene3D" id="1.10.225.10">
    <property type="entry name" value="Saposin-like"/>
    <property type="match status" value="1"/>
</dbReference>
<dbReference type="Ensembl" id="ENSBIXT00005021002.1">
    <property type="protein sequence ID" value="ENSBIXP00005011897.1"/>
    <property type="gene ID" value="ENSBIXG00005016227.1"/>
</dbReference>
<comment type="similarity">
    <text evidence="1">Belongs to the canopy family.</text>
</comment>
<keyword evidence="7" id="KW-1185">Reference proteome</keyword>
<keyword evidence="3" id="KW-0732">Signal</keyword>
<evidence type="ECO:0000313" key="7">
    <source>
        <dbReference type="Proteomes" id="UP000314981"/>
    </source>
</evidence>
<reference evidence="5" key="2">
    <citation type="submission" date="2025-05" db="UniProtKB">
        <authorList>
            <consortium name="Ensembl"/>
        </authorList>
    </citation>
    <scope>IDENTIFICATION</scope>
</reference>
<name>A0A4W2DAR1_BOBOX</name>
<dbReference type="PANTHER" id="PTHR13341:SF4">
    <property type="entry name" value="CANOPY FGF SIGNALING REGULATOR 1"/>
    <property type="match status" value="1"/>
</dbReference>
<dbReference type="PROSITE" id="PS50015">
    <property type="entry name" value="SAP_B"/>
    <property type="match status" value="1"/>
</dbReference>
<sequence>MARSLLPVALLALLALLAGLPAARDPREPDVFCGACRALMDEVEHDVTKARQEKTKVGSFRINPDGTQERRKIPLAQSEAFLTDLLDKVCERMNDYRLEEDPVTKEKTFKRFAPRKGDKIYKEFKKFYFYSDAYRPLKFACETIIEEFEDEILSLITQEAHQLADTLCGEKSGLCETPTNHTEL</sequence>
<dbReference type="Proteomes" id="UP000429181">
    <property type="component" value="Chromosome 4"/>
</dbReference>
<dbReference type="OMA" id="TVCERMN"/>
<evidence type="ECO:0000313" key="8">
    <source>
        <dbReference type="Proteomes" id="UP000429181"/>
    </source>
</evidence>
<proteinExistence type="inferred from homology"/>
<evidence type="ECO:0000313" key="6">
    <source>
        <dbReference type="Ensembl" id="ENSBIXP00005011897.1"/>
    </source>
</evidence>
<dbReference type="AlphaFoldDB" id="A0A4W2DAR1"/>
<evidence type="ECO:0000313" key="5">
    <source>
        <dbReference type="Ensembl" id="ENSBIXP00000021264.1"/>
    </source>
</evidence>
<dbReference type="GeneTree" id="ENSGT00940000161119"/>
<evidence type="ECO:0000259" key="4">
    <source>
        <dbReference type="PROSITE" id="PS50015"/>
    </source>
</evidence>
<dbReference type="InterPro" id="IPR008139">
    <property type="entry name" value="SaposinB_dom"/>
</dbReference>
<protein>
    <submittedName>
        <fullName evidence="5">Canopy FGF signaling regulator 1</fullName>
    </submittedName>
</protein>
<dbReference type="InterPro" id="IPR042415">
    <property type="entry name" value="CNPY"/>
</dbReference>
<dbReference type="Proteomes" id="UP000314981">
    <property type="component" value="Chromosome 4"/>
</dbReference>
<evidence type="ECO:0000256" key="1">
    <source>
        <dbReference type="ARBA" id="ARBA00007285"/>
    </source>
</evidence>
<evidence type="ECO:0000256" key="2">
    <source>
        <dbReference type="ARBA" id="ARBA00023157"/>
    </source>
</evidence>
<dbReference type="Pfam" id="PF11938">
    <property type="entry name" value="DUF3456"/>
    <property type="match status" value="1"/>
</dbReference>
<dbReference type="InterPro" id="IPR021852">
    <property type="entry name" value="DUF3456"/>
</dbReference>
<gene>
    <name evidence="6" type="primary">CNPY1</name>
</gene>